<name>A0A402DTZ5_9CELL</name>
<proteinExistence type="inferred from homology"/>
<evidence type="ECO:0000313" key="3">
    <source>
        <dbReference type="Proteomes" id="UP000289954"/>
    </source>
</evidence>
<keyword evidence="3" id="KW-1185">Reference proteome</keyword>
<dbReference type="InterPro" id="IPR005531">
    <property type="entry name" value="Asp23"/>
</dbReference>
<organism evidence="2 3">
    <name type="scientific">Cellulomonas biazotea</name>
    <dbReference type="NCBI Taxonomy" id="1709"/>
    <lineage>
        <taxon>Bacteria</taxon>
        <taxon>Bacillati</taxon>
        <taxon>Actinomycetota</taxon>
        <taxon>Actinomycetes</taxon>
        <taxon>Micrococcales</taxon>
        <taxon>Cellulomonadaceae</taxon>
        <taxon>Cellulomonas</taxon>
    </lineage>
</organism>
<evidence type="ECO:0008006" key="4">
    <source>
        <dbReference type="Google" id="ProtNLM"/>
    </source>
</evidence>
<comment type="caution">
    <text evidence="2">The sequence shown here is derived from an EMBL/GenBank/DDBJ whole genome shotgun (WGS) entry which is preliminary data.</text>
</comment>
<evidence type="ECO:0000313" key="2">
    <source>
        <dbReference type="EMBL" id="GCE77584.1"/>
    </source>
</evidence>
<dbReference type="Proteomes" id="UP000289954">
    <property type="component" value="Unassembled WGS sequence"/>
</dbReference>
<dbReference type="OrthoDB" id="5197468at2"/>
<evidence type="ECO:0000256" key="1">
    <source>
        <dbReference type="ARBA" id="ARBA00005721"/>
    </source>
</evidence>
<accession>A0A402DTZ5</accession>
<sequence>MADPRGTLTIADRALTRITRQVALDVPGVAPEDAGTVERTLGRGYPRVHWQRAGDRARVEVEVAITWPASATTVTRAVQEAVHRELGRLADQDVLAVSVAVRDVVRPTAAPPRARVR</sequence>
<gene>
    <name evidence="2" type="ORF">CBZ_26400</name>
</gene>
<protein>
    <recommendedName>
        <fullName evidence="4">Asp23/Gls24 family envelope stress response protein</fullName>
    </recommendedName>
</protein>
<dbReference type="Pfam" id="PF03780">
    <property type="entry name" value="Asp23"/>
    <property type="match status" value="1"/>
</dbReference>
<reference evidence="2 3" key="1">
    <citation type="submission" date="2019-01" db="EMBL/GenBank/DDBJ databases">
        <title>Draft genome sequence of Cellulomonas takizawaensis strain TKZ-21.</title>
        <authorList>
            <person name="Yamamura H."/>
            <person name="Hayashi T."/>
            <person name="Hamada M."/>
            <person name="Serisawa Y."/>
            <person name="Matsuyama K."/>
            <person name="Nakagawa Y."/>
            <person name="Otoguro M."/>
            <person name="Yanagida F."/>
            <person name="Hayakawa M."/>
        </authorList>
    </citation>
    <scope>NUCLEOTIDE SEQUENCE [LARGE SCALE GENOMIC DNA]</scope>
    <source>
        <strain evidence="2 3">NBRC12680</strain>
    </source>
</reference>
<dbReference type="RefSeq" id="WP_130782192.1">
    <property type="nucleotide sequence ID" value="NZ_BIMR01000229.1"/>
</dbReference>
<dbReference type="EMBL" id="BIMR01000229">
    <property type="protein sequence ID" value="GCE77584.1"/>
    <property type="molecule type" value="Genomic_DNA"/>
</dbReference>
<comment type="similarity">
    <text evidence="1">Belongs to the asp23 family.</text>
</comment>
<dbReference type="AlphaFoldDB" id="A0A402DTZ5"/>